<keyword evidence="9" id="KW-1185">Reference proteome</keyword>
<dbReference type="SMART" id="SM00028">
    <property type="entry name" value="TPR"/>
    <property type="match status" value="2"/>
</dbReference>
<feature type="coiled-coil region" evidence="7">
    <location>
        <begin position="284"/>
        <end position="311"/>
    </location>
</feature>
<comment type="caution">
    <text evidence="8">The sequence shown here is derived from an EMBL/GenBank/DDBJ whole genome shotgun (WGS) entry which is preliminary data.</text>
</comment>
<keyword evidence="4" id="KW-0802">TPR repeat</keyword>
<reference evidence="8 9" key="1">
    <citation type="submission" date="2024-11" db="EMBL/GenBank/DDBJ databases">
        <title>Chromosome-level genome assembly of the freshwater bivalve Anodonta woodiana.</title>
        <authorList>
            <person name="Chen X."/>
        </authorList>
    </citation>
    <scope>NUCLEOTIDE SEQUENCE [LARGE SCALE GENOMIC DNA]</scope>
    <source>
        <strain evidence="8">MN2024</strain>
        <tissue evidence="8">Gills</tissue>
    </source>
</reference>
<dbReference type="GO" id="GO:0005739">
    <property type="term" value="C:mitochondrion"/>
    <property type="evidence" value="ECO:0007669"/>
    <property type="project" value="UniProtKB-SubCell"/>
</dbReference>
<dbReference type="InterPro" id="IPR040395">
    <property type="entry name" value="TTC19"/>
</dbReference>
<dbReference type="PANTHER" id="PTHR13143">
    <property type="entry name" value="TETRATRICOPEPTIDE REPEAT PROTEIN 19"/>
    <property type="match status" value="1"/>
</dbReference>
<keyword evidence="5" id="KW-0809">Transit peptide</keyword>
<dbReference type="AlphaFoldDB" id="A0ABD3VNF2"/>
<dbReference type="InterPro" id="IPR011990">
    <property type="entry name" value="TPR-like_helical_dom_sf"/>
</dbReference>
<dbReference type="Proteomes" id="UP001634394">
    <property type="component" value="Unassembled WGS sequence"/>
</dbReference>
<evidence type="ECO:0000256" key="3">
    <source>
        <dbReference type="ARBA" id="ARBA00022737"/>
    </source>
</evidence>
<protein>
    <recommendedName>
        <fullName evidence="10">Tetratricopeptide repeat protein 19, mitochondrial</fullName>
    </recommendedName>
</protein>
<keyword evidence="7" id="KW-0175">Coiled coil</keyword>
<accession>A0ABD3VNF2</accession>
<keyword evidence="3" id="KW-0677">Repeat</keyword>
<evidence type="ECO:0000313" key="9">
    <source>
        <dbReference type="Proteomes" id="UP001634394"/>
    </source>
</evidence>
<evidence type="ECO:0000313" key="8">
    <source>
        <dbReference type="EMBL" id="KAL3863129.1"/>
    </source>
</evidence>
<evidence type="ECO:0000256" key="2">
    <source>
        <dbReference type="ARBA" id="ARBA00008219"/>
    </source>
</evidence>
<comment type="subcellular location">
    <subcellularLocation>
        <location evidence="1">Mitochondrion</location>
    </subcellularLocation>
</comment>
<evidence type="ECO:0008006" key="10">
    <source>
        <dbReference type="Google" id="ProtNLM"/>
    </source>
</evidence>
<name>A0ABD3VNF2_SINWO</name>
<proteinExistence type="inferred from homology"/>
<keyword evidence="6" id="KW-0496">Mitochondrion</keyword>
<dbReference type="EMBL" id="JBJQND010000010">
    <property type="protein sequence ID" value="KAL3863129.1"/>
    <property type="molecule type" value="Genomic_DNA"/>
</dbReference>
<sequence length="373" mass="43015">MFGIMRFRYGGFTRYFSNLHTHFMREKAANFPIKFSQRCLCYCNNYKTKITRFALMKRCGANTKNVPYKLLFTLGFSRSFFGLFKKKEIEDIGPFILEARRAEMELKFDEAEKHYHDALKVSDDLFRKQEIDETKNVTNKTFIFDALANMSLAQGQYEKAEQLLKETMKGCLQLGMDKEDNAMMEISIKLASIYSILKRDDDARLGFQFCIDALNKKVGDNFEADHNSSGLLGMALETYARFLMYHDELDAAEPMMTRAFQVAQVLLGPDHSQTLNLMNDIATLKTMKQKYQDAEKILKEAVKLAEKVESDQLPSLYCNIGALYLRMMQLPEAEGACQKGLKVSLKLKDKYGIHYAQSCLKKLKEVRDSELKK</sequence>
<dbReference type="Gene3D" id="1.25.40.10">
    <property type="entry name" value="Tetratricopeptide repeat domain"/>
    <property type="match status" value="2"/>
</dbReference>
<evidence type="ECO:0000256" key="1">
    <source>
        <dbReference type="ARBA" id="ARBA00004173"/>
    </source>
</evidence>
<organism evidence="8 9">
    <name type="scientific">Sinanodonta woodiana</name>
    <name type="common">Chinese pond mussel</name>
    <name type="synonym">Anodonta woodiana</name>
    <dbReference type="NCBI Taxonomy" id="1069815"/>
    <lineage>
        <taxon>Eukaryota</taxon>
        <taxon>Metazoa</taxon>
        <taxon>Spiralia</taxon>
        <taxon>Lophotrochozoa</taxon>
        <taxon>Mollusca</taxon>
        <taxon>Bivalvia</taxon>
        <taxon>Autobranchia</taxon>
        <taxon>Heteroconchia</taxon>
        <taxon>Palaeoheterodonta</taxon>
        <taxon>Unionida</taxon>
        <taxon>Unionoidea</taxon>
        <taxon>Unionidae</taxon>
        <taxon>Unioninae</taxon>
        <taxon>Sinanodonta</taxon>
    </lineage>
</organism>
<comment type="similarity">
    <text evidence="2">Belongs to the TTC19 family.</text>
</comment>
<gene>
    <name evidence="8" type="ORF">ACJMK2_004900</name>
</gene>
<evidence type="ECO:0000256" key="5">
    <source>
        <dbReference type="ARBA" id="ARBA00022946"/>
    </source>
</evidence>
<dbReference type="SUPFAM" id="SSF48452">
    <property type="entry name" value="TPR-like"/>
    <property type="match status" value="1"/>
</dbReference>
<dbReference type="Pfam" id="PF13374">
    <property type="entry name" value="TPR_10"/>
    <property type="match status" value="1"/>
</dbReference>
<dbReference type="PANTHER" id="PTHR13143:SF6">
    <property type="entry name" value="TETRATRICOPEPTIDE REPEAT PROTEIN 19, MITOCHONDRIAL"/>
    <property type="match status" value="1"/>
</dbReference>
<evidence type="ECO:0000256" key="7">
    <source>
        <dbReference type="SAM" id="Coils"/>
    </source>
</evidence>
<evidence type="ECO:0000256" key="6">
    <source>
        <dbReference type="ARBA" id="ARBA00023128"/>
    </source>
</evidence>
<evidence type="ECO:0000256" key="4">
    <source>
        <dbReference type="ARBA" id="ARBA00022803"/>
    </source>
</evidence>
<dbReference type="Pfam" id="PF13424">
    <property type="entry name" value="TPR_12"/>
    <property type="match status" value="1"/>
</dbReference>
<dbReference type="InterPro" id="IPR019734">
    <property type="entry name" value="TPR_rpt"/>
</dbReference>